<evidence type="ECO:0000259" key="4">
    <source>
        <dbReference type="PROSITE" id="PS50937"/>
    </source>
</evidence>
<evidence type="ECO:0000313" key="6">
    <source>
        <dbReference type="Proteomes" id="UP001302274"/>
    </source>
</evidence>
<dbReference type="InterPro" id="IPR015358">
    <property type="entry name" value="Tscrpt_reg_MerR_DNA-bd"/>
</dbReference>
<dbReference type="InterPro" id="IPR009061">
    <property type="entry name" value="DNA-bd_dom_put_sf"/>
</dbReference>
<dbReference type="Pfam" id="PF09278">
    <property type="entry name" value="MerR-DNA-bind"/>
    <property type="match status" value="1"/>
</dbReference>
<dbReference type="PANTHER" id="PTHR30204">
    <property type="entry name" value="REDOX-CYCLING DRUG-SENSING TRANSCRIPTIONAL ACTIVATOR SOXR"/>
    <property type="match status" value="1"/>
</dbReference>
<dbReference type="EMBL" id="JAYGJQ010000001">
    <property type="protein sequence ID" value="MEA9356241.1"/>
    <property type="molecule type" value="Genomic_DNA"/>
</dbReference>
<feature type="domain" description="HTH merR-type" evidence="4">
    <location>
        <begin position="3"/>
        <end position="71"/>
    </location>
</feature>
<dbReference type="RefSeq" id="WP_323575927.1">
    <property type="nucleotide sequence ID" value="NZ_JAYGJQ010000001.1"/>
</dbReference>
<organism evidence="5 6">
    <name type="scientific">Bacteriovorax antarcticus</name>
    <dbReference type="NCBI Taxonomy" id="3088717"/>
    <lineage>
        <taxon>Bacteria</taxon>
        <taxon>Pseudomonadati</taxon>
        <taxon>Bdellovibrionota</taxon>
        <taxon>Bacteriovoracia</taxon>
        <taxon>Bacteriovoracales</taxon>
        <taxon>Bacteriovoracaceae</taxon>
        <taxon>Bacteriovorax</taxon>
    </lineage>
</organism>
<dbReference type="Gene3D" id="1.10.1660.10">
    <property type="match status" value="1"/>
</dbReference>
<accession>A0ABU5VT56</accession>
<reference evidence="5 6" key="1">
    <citation type="submission" date="2023-11" db="EMBL/GenBank/DDBJ databases">
        <title>A Novel Polar Bacteriovorax (B. antarcticus) Isolated from the Biocrust in Antarctica.</title>
        <authorList>
            <person name="Mun W."/>
            <person name="Choi S.Y."/>
            <person name="Mitchell R.J."/>
        </authorList>
    </citation>
    <scope>NUCLEOTIDE SEQUENCE [LARGE SCALE GENOMIC DNA]</scope>
    <source>
        <strain evidence="5 6">PP10</strain>
    </source>
</reference>
<dbReference type="GO" id="GO:0003677">
    <property type="term" value="F:DNA binding"/>
    <property type="evidence" value="ECO:0007669"/>
    <property type="project" value="UniProtKB-KW"/>
</dbReference>
<comment type="caution">
    <text evidence="5">The sequence shown here is derived from an EMBL/GenBank/DDBJ whole genome shotgun (WGS) entry which is preliminary data.</text>
</comment>
<dbReference type="InterPro" id="IPR047057">
    <property type="entry name" value="MerR_fam"/>
</dbReference>
<keyword evidence="6" id="KW-1185">Reference proteome</keyword>
<evidence type="ECO:0000256" key="2">
    <source>
        <dbReference type="ARBA" id="ARBA00023125"/>
    </source>
</evidence>
<dbReference type="PROSITE" id="PS50937">
    <property type="entry name" value="HTH_MERR_2"/>
    <property type="match status" value="1"/>
</dbReference>
<protein>
    <submittedName>
        <fullName evidence="5">MerR family DNA-binding protein</fullName>
    </submittedName>
</protein>
<evidence type="ECO:0000256" key="1">
    <source>
        <dbReference type="ARBA" id="ARBA00023015"/>
    </source>
</evidence>
<evidence type="ECO:0000256" key="3">
    <source>
        <dbReference type="ARBA" id="ARBA00023163"/>
    </source>
</evidence>
<keyword evidence="2 5" id="KW-0238">DNA-binding</keyword>
<dbReference type="SMART" id="SM00422">
    <property type="entry name" value="HTH_MERR"/>
    <property type="match status" value="1"/>
</dbReference>
<keyword evidence="3" id="KW-0804">Transcription</keyword>
<dbReference type="PRINTS" id="PR00040">
    <property type="entry name" value="HTHMERR"/>
</dbReference>
<keyword evidence="1" id="KW-0805">Transcription regulation</keyword>
<dbReference type="SUPFAM" id="SSF46955">
    <property type="entry name" value="Putative DNA-binding domain"/>
    <property type="match status" value="1"/>
</dbReference>
<sequence>MEKITISKLAQMASVGVETVRFYQRKELLREPKKTDTFRTYNEEDAQRIIFIKKAQDLGFTLSEVKELLELNVKPRNTCSVVKSKTELKIIEIENKISALKKMKDSLVQLSCACDSGIDSVKQYKVQECFDSVTGCKPKKIKE</sequence>
<gene>
    <name evidence="5" type="ORF">SHI21_08510</name>
</gene>
<dbReference type="PANTHER" id="PTHR30204:SF94">
    <property type="entry name" value="HEAVY METAL-DEPENDENT TRANSCRIPTIONAL REGULATOR HI_0293-RELATED"/>
    <property type="match status" value="1"/>
</dbReference>
<proteinExistence type="predicted"/>
<dbReference type="Proteomes" id="UP001302274">
    <property type="component" value="Unassembled WGS sequence"/>
</dbReference>
<name>A0ABU5VT56_9BACT</name>
<evidence type="ECO:0000313" key="5">
    <source>
        <dbReference type="EMBL" id="MEA9356241.1"/>
    </source>
</evidence>
<dbReference type="InterPro" id="IPR000551">
    <property type="entry name" value="MerR-type_HTH_dom"/>
</dbReference>